<keyword evidence="1" id="KW-0812">Transmembrane</keyword>
<gene>
    <name evidence="2" type="ORF">Cvel_20187</name>
</gene>
<proteinExistence type="predicted"/>
<keyword evidence="1" id="KW-0472">Membrane</keyword>
<name>A0A0G4G4H4_9ALVE</name>
<protein>
    <submittedName>
        <fullName evidence="2">Uncharacterized protein</fullName>
    </submittedName>
</protein>
<accession>A0A0G4G4H4</accession>
<evidence type="ECO:0000256" key="1">
    <source>
        <dbReference type="SAM" id="Phobius"/>
    </source>
</evidence>
<reference evidence="2" key="1">
    <citation type="submission" date="2014-11" db="EMBL/GenBank/DDBJ databases">
        <authorList>
            <person name="Otto D Thomas"/>
            <person name="Naeem Raeece"/>
        </authorList>
    </citation>
    <scope>NUCLEOTIDE SEQUENCE</scope>
</reference>
<organism evidence="2">
    <name type="scientific">Chromera velia CCMP2878</name>
    <dbReference type="NCBI Taxonomy" id="1169474"/>
    <lineage>
        <taxon>Eukaryota</taxon>
        <taxon>Sar</taxon>
        <taxon>Alveolata</taxon>
        <taxon>Colpodellida</taxon>
        <taxon>Chromeraceae</taxon>
        <taxon>Chromera</taxon>
    </lineage>
</organism>
<evidence type="ECO:0000313" key="2">
    <source>
        <dbReference type="EMBL" id="CEM23158.1"/>
    </source>
</evidence>
<dbReference type="EMBL" id="CDMZ01000877">
    <property type="protein sequence ID" value="CEM23158.1"/>
    <property type="molecule type" value="Genomic_DNA"/>
</dbReference>
<feature type="transmembrane region" description="Helical" evidence="1">
    <location>
        <begin position="280"/>
        <end position="302"/>
    </location>
</feature>
<keyword evidence="1" id="KW-1133">Transmembrane helix</keyword>
<dbReference type="VEuPathDB" id="CryptoDB:Cvel_20187"/>
<sequence length="309" mass="35147">MVKSALEITEKNFNREEFCIPQVAILYGGNAAGRDFTLSAIEKQTPILVLQILAYCYLRDADSGGNCMFPQLFKLMTTRGLEVMLMRRLSQPWHTGAVSFDLVAVCRSKNREVQCRSSRCEGEMQVTVKWCQLGNMLMLWVPFSASRGQRNGEEREHRRKETLRRESPLEAWSGPGSLHRLPEGLNVPFDISGEYDSEVLKVSDDFIHFFPQGVGHWSRLLKDRISSLRIDLHLDSLEGACLFLCWEELYVFKEQLHLGGFDMDIYTIWCSKHIGNLVDFSLLVAILFSVLPMIALSLLASFNSAEKVG</sequence>
<dbReference type="AlphaFoldDB" id="A0A0G4G4H4"/>